<keyword evidence="3 6" id="KW-0238">DNA-binding</keyword>
<name>A0A1H9A5H6_9BACI</name>
<dbReference type="PANTHER" id="PTHR30126:SF40">
    <property type="entry name" value="HTH-TYPE TRANSCRIPTIONAL REGULATOR GLTR"/>
    <property type="match status" value="1"/>
</dbReference>
<evidence type="ECO:0000256" key="3">
    <source>
        <dbReference type="ARBA" id="ARBA00023125"/>
    </source>
</evidence>
<comment type="similarity">
    <text evidence="1">Belongs to the LysR transcriptional regulatory family.</text>
</comment>
<keyword evidence="4" id="KW-0804">Transcription</keyword>
<reference evidence="6 7" key="1">
    <citation type="submission" date="2016-10" db="EMBL/GenBank/DDBJ databases">
        <authorList>
            <person name="Varghese N."/>
            <person name="Submissions S."/>
        </authorList>
    </citation>
    <scope>NUCLEOTIDE SEQUENCE [LARGE SCALE GENOMIC DNA]</scope>
    <source>
        <strain evidence="6 7">TC-13</strain>
    </source>
</reference>
<dbReference type="PANTHER" id="PTHR30126">
    <property type="entry name" value="HTH-TYPE TRANSCRIPTIONAL REGULATOR"/>
    <property type="match status" value="1"/>
</dbReference>
<dbReference type="GO" id="GO:0003700">
    <property type="term" value="F:DNA-binding transcription factor activity"/>
    <property type="evidence" value="ECO:0007669"/>
    <property type="project" value="InterPro"/>
</dbReference>
<dbReference type="Pfam" id="PF00126">
    <property type="entry name" value="HTH_1"/>
    <property type="match status" value="1"/>
</dbReference>
<keyword evidence="2" id="KW-0805">Transcription regulation</keyword>
<dbReference type="Gene3D" id="1.10.10.10">
    <property type="entry name" value="Winged helix-like DNA-binding domain superfamily/Winged helix DNA-binding domain"/>
    <property type="match status" value="1"/>
</dbReference>
<dbReference type="InterPro" id="IPR000847">
    <property type="entry name" value="LysR_HTH_N"/>
</dbReference>
<dbReference type="SUPFAM" id="SSF53850">
    <property type="entry name" value="Periplasmic binding protein-like II"/>
    <property type="match status" value="1"/>
</dbReference>
<accession>A0A1H9A5H6</accession>
<feature type="domain" description="HTH lysR-type" evidence="5">
    <location>
        <begin position="16"/>
        <end position="73"/>
    </location>
</feature>
<dbReference type="AlphaFoldDB" id="A0A1H9A5H6"/>
<evidence type="ECO:0000313" key="6">
    <source>
        <dbReference type="EMBL" id="SEP71940.1"/>
    </source>
</evidence>
<protein>
    <submittedName>
        <fullName evidence="6">DNA-binding transcriptional regulator, LysR family</fullName>
    </submittedName>
</protein>
<evidence type="ECO:0000256" key="2">
    <source>
        <dbReference type="ARBA" id="ARBA00023015"/>
    </source>
</evidence>
<evidence type="ECO:0000259" key="5">
    <source>
        <dbReference type="PROSITE" id="PS50931"/>
    </source>
</evidence>
<dbReference type="GO" id="GO:0000976">
    <property type="term" value="F:transcription cis-regulatory region binding"/>
    <property type="evidence" value="ECO:0007669"/>
    <property type="project" value="TreeGrafter"/>
</dbReference>
<evidence type="ECO:0000313" key="7">
    <source>
        <dbReference type="Proteomes" id="UP000199410"/>
    </source>
</evidence>
<dbReference type="PROSITE" id="PS50931">
    <property type="entry name" value="HTH_LYSR"/>
    <property type="match status" value="1"/>
</dbReference>
<dbReference type="Gene3D" id="3.40.190.10">
    <property type="entry name" value="Periplasmic binding protein-like II"/>
    <property type="match status" value="2"/>
</dbReference>
<proteinExistence type="inferred from homology"/>
<dbReference type="Pfam" id="PF03466">
    <property type="entry name" value="LysR_substrate"/>
    <property type="match status" value="1"/>
</dbReference>
<sequence length="305" mass="34743">MIAAIKKFNRCVTNNMNIEEIAIKIELLERQNLSKSAEITNYTQSALTSKVKKMESEIGQEVFKRTPQGLKLTEVGDHYLQFLKQVAQQYEAFLHTVGFTQAHIQFGTSHTTIKIYGAAIMNALQTSHSPIDVDFTVESSTSLNHKVHLAELDCALTSNPIKHYADLHYDLMTTETFEVISSPAHVIDFDRQTPVTLLVLSKGCMYSKALAEWLTHKKVPFTMKEIKSVSSILDFLEIEHTLAVLNTKLLALYPCPDLHFYEMETLNKVIETVFIYKKENHKQSSILQLKQVIESLLERNEQGDH</sequence>
<evidence type="ECO:0000256" key="1">
    <source>
        <dbReference type="ARBA" id="ARBA00009437"/>
    </source>
</evidence>
<dbReference type="SUPFAM" id="SSF46785">
    <property type="entry name" value="Winged helix' DNA-binding domain"/>
    <property type="match status" value="1"/>
</dbReference>
<comment type="caution">
    <text evidence="6">The sequence shown here is derived from an EMBL/GenBank/DDBJ whole genome shotgun (WGS) entry which is preliminary data.</text>
</comment>
<dbReference type="InterPro" id="IPR005119">
    <property type="entry name" value="LysR_subst-bd"/>
</dbReference>
<dbReference type="InterPro" id="IPR036388">
    <property type="entry name" value="WH-like_DNA-bd_sf"/>
</dbReference>
<organism evidence="6 7">
    <name type="scientific">Lysinibacillus fusiformis</name>
    <dbReference type="NCBI Taxonomy" id="28031"/>
    <lineage>
        <taxon>Bacteria</taxon>
        <taxon>Bacillati</taxon>
        <taxon>Bacillota</taxon>
        <taxon>Bacilli</taxon>
        <taxon>Bacillales</taxon>
        <taxon>Bacillaceae</taxon>
        <taxon>Lysinibacillus</taxon>
    </lineage>
</organism>
<dbReference type="InterPro" id="IPR036390">
    <property type="entry name" value="WH_DNA-bd_sf"/>
</dbReference>
<gene>
    <name evidence="6" type="ORF">SAMN02787113_00414</name>
</gene>
<evidence type="ECO:0000256" key="4">
    <source>
        <dbReference type="ARBA" id="ARBA00023163"/>
    </source>
</evidence>
<dbReference type="EMBL" id="FOEL01000002">
    <property type="protein sequence ID" value="SEP71940.1"/>
    <property type="molecule type" value="Genomic_DNA"/>
</dbReference>
<dbReference type="Proteomes" id="UP000199410">
    <property type="component" value="Unassembled WGS sequence"/>
</dbReference>